<evidence type="ECO:0000313" key="7">
    <source>
        <dbReference type="EMBL" id="SEQ16152.1"/>
    </source>
</evidence>
<feature type="region of interest" description="Disordered" evidence="5">
    <location>
        <begin position="242"/>
        <end position="263"/>
    </location>
</feature>
<dbReference type="SMART" id="SM00422">
    <property type="entry name" value="HTH_MERR"/>
    <property type="match status" value="1"/>
</dbReference>
<dbReference type="InterPro" id="IPR009061">
    <property type="entry name" value="DNA-bd_dom_put_sf"/>
</dbReference>
<organism evidence="7 8">
    <name type="scientific">Solimonas aquatica</name>
    <dbReference type="NCBI Taxonomy" id="489703"/>
    <lineage>
        <taxon>Bacteria</taxon>
        <taxon>Pseudomonadati</taxon>
        <taxon>Pseudomonadota</taxon>
        <taxon>Gammaproteobacteria</taxon>
        <taxon>Nevskiales</taxon>
        <taxon>Nevskiaceae</taxon>
        <taxon>Solimonas</taxon>
    </lineage>
</organism>
<dbReference type="Proteomes" id="UP000199233">
    <property type="component" value="Unassembled WGS sequence"/>
</dbReference>
<feature type="domain" description="HTH merR-type" evidence="6">
    <location>
        <begin position="14"/>
        <end position="84"/>
    </location>
</feature>
<reference evidence="7 8" key="1">
    <citation type="submission" date="2016-10" db="EMBL/GenBank/DDBJ databases">
        <authorList>
            <person name="de Groot N.N."/>
        </authorList>
    </citation>
    <scope>NUCLEOTIDE SEQUENCE [LARGE SCALE GENOMIC DNA]</scope>
    <source>
        <strain evidence="7 8">DSM 25927</strain>
    </source>
</reference>
<dbReference type="RefSeq" id="WP_281242405.1">
    <property type="nucleotide sequence ID" value="NZ_FOFS01000004.1"/>
</dbReference>
<keyword evidence="8" id="KW-1185">Reference proteome</keyword>
<keyword evidence="2" id="KW-0805">Transcription regulation</keyword>
<proteinExistence type="predicted"/>
<dbReference type="GO" id="GO:0003700">
    <property type="term" value="F:DNA-binding transcription factor activity"/>
    <property type="evidence" value="ECO:0007669"/>
    <property type="project" value="InterPro"/>
</dbReference>
<accession>A0A1H9DRP9</accession>
<evidence type="ECO:0000256" key="3">
    <source>
        <dbReference type="ARBA" id="ARBA00023125"/>
    </source>
</evidence>
<evidence type="ECO:0000256" key="4">
    <source>
        <dbReference type="ARBA" id="ARBA00023163"/>
    </source>
</evidence>
<keyword evidence="3 7" id="KW-0238">DNA-binding</keyword>
<name>A0A1H9DRP9_9GAMM</name>
<evidence type="ECO:0000313" key="8">
    <source>
        <dbReference type="Proteomes" id="UP000199233"/>
    </source>
</evidence>
<dbReference type="PANTHER" id="PTHR30204">
    <property type="entry name" value="REDOX-CYCLING DRUG-SENSING TRANSCRIPTIONAL ACTIVATOR SOXR"/>
    <property type="match status" value="1"/>
</dbReference>
<evidence type="ECO:0000256" key="5">
    <source>
        <dbReference type="SAM" id="MobiDB-lite"/>
    </source>
</evidence>
<keyword evidence="4" id="KW-0804">Transcription</keyword>
<dbReference type="STRING" id="489703.SAMN04488038_104142"/>
<dbReference type="GO" id="GO:0003677">
    <property type="term" value="F:DNA binding"/>
    <property type="evidence" value="ECO:0007669"/>
    <property type="project" value="UniProtKB-KW"/>
</dbReference>
<keyword evidence="1" id="KW-0678">Repressor</keyword>
<dbReference type="SUPFAM" id="SSF46955">
    <property type="entry name" value="Putative DNA-binding domain"/>
    <property type="match status" value="1"/>
</dbReference>
<evidence type="ECO:0000259" key="6">
    <source>
        <dbReference type="PROSITE" id="PS50937"/>
    </source>
</evidence>
<dbReference type="PROSITE" id="PS50937">
    <property type="entry name" value="HTH_MERR_2"/>
    <property type="match status" value="1"/>
</dbReference>
<dbReference type="Gene3D" id="1.10.1660.10">
    <property type="match status" value="1"/>
</dbReference>
<dbReference type="EMBL" id="FOFS01000004">
    <property type="protein sequence ID" value="SEQ16152.1"/>
    <property type="molecule type" value="Genomic_DNA"/>
</dbReference>
<dbReference type="PANTHER" id="PTHR30204:SF69">
    <property type="entry name" value="MERR-FAMILY TRANSCRIPTIONAL REGULATOR"/>
    <property type="match status" value="1"/>
</dbReference>
<protein>
    <submittedName>
        <fullName evidence="7">DNA-binding transcriptional regulator, MerR family</fullName>
    </submittedName>
</protein>
<sequence length="263" mass="29816">MPRAPKKSADASSQYRIKQVSAMTGVSRETIRFYINEGLLPHPAKTARNMGWYSDRHVELLRLIQRLRQDHFLPLKAIKTLVAGSSDEYEFTKAQTKVLSQIREKLELDSRKLTVSSSVAQVGQNLGLSPKELQELQEIGFAEQGVVTVSDIELAQLWVRMRDNGLNAERQFSPRDLVYLRDLVDAGIAQELHLFEKRIRTMSSDEAARLQGVIIPSLSRIFVILHERRLAHFIQRFVSRQADADAKSAAPRKSPRRSKAGSN</sequence>
<evidence type="ECO:0000256" key="1">
    <source>
        <dbReference type="ARBA" id="ARBA00022491"/>
    </source>
</evidence>
<dbReference type="AlphaFoldDB" id="A0A1H9DRP9"/>
<dbReference type="InterPro" id="IPR000551">
    <property type="entry name" value="MerR-type_HTH_dom"/>
</dbReference>
<dbReference type="Pfam" id="PF13411">
    <property type="entry name" value="MerR_1"/>
    <property type="match status" value="1"/>
</dbReference>
<gene>
    <name evidence="7" type="ORF">SAMN04488038_104142</name>
</gene>
<feature type="compositionally biased region" description="Basic residues" evidence="5">
    <location>
        <begin position="253"/>
        <end position="263"/>
    </location>
</feature>
<evidence type="ECO:0000256" key="2">
    <source>
        <dbReference type="ARBA" id="ARBA00023015"/>
    </source>
</evidence>
<dbReference type="InterPro" id="IPR047057">
    <property type="entry name" value="MerR_fam"/>
</dbReference>